<dbReference type="PANTHER" id="PTHR43841:SF3">
    <property type="entry name" value="(3R)-HYDROXYACYL-ACP DEHYDRATASE SUBUNIT HADB"/>
    <property type="match status" value="1"/>
</dbReference>
<dbReference type="RefSeq" id="WP_013348962.1">
    <property type="nucleotide sequence ID" value="NZ_JABUYH010000005.1"/>
</dbReference>
<dbReference type="Gene3D" id="3.10.129.10">
    <property type="entry name" value="Hotdog Thioesterase"/>
    <property type="match status" value="1"/>
</dbReference>
<proteinExistence type="inferred from homology"/>
<evidence type="ECO:0000256" key="1">
    <source>
        <dbReference type="ARBA" id="ARBA00005254"/>
    </source>
</evidence>
<dbReference type="InterPro" id="IPR029069">
    <property type="entry name" value="HotDog_dom_sf"/>
</dbReference>
<feature type="domain" description="MaoC-like" evidence="2">
    <location>
        <begin position="179"/>
        <end position="256"/>
    </location>
</feature>
<dbReference type="GO" id="GO:0005835">
    <property type="term" value="C:fatty acid synthase complex"/>
    <property type="evidence" value="ECO:0007669"/>
    <property type="project" value="InterPro"/>
</dbReference>
<dbReference type="AlphaFoldDB" id="A0A2N7S4G3"/>
<dbReference type="PRINTS" id="PR01483">
    <property type="entry name" value="FASYNTHASE"/>
</dbReference>
<accession>A0A2N7S4G3</accession>
<dbReference type="PANTHER" id="PTHR43841">
    <property type="entry name" value="3-HYDROXYACYL-THIOESTER DEHYDRATASE HTDX-RELATED"/>
    <property type="match status" value="1"/>
</dbReference>
<evidence type="ECO:0000313" key="4">
    <source>
        <dbReference type="Proteomes" id="UP000235739"/>
    </source>
</evidence>
<dbReference type="InterPro" id="IPR002539">
    <property type="entry name" value="MaoC-like_dom"/>
</dbReference>
<dbReference type="Pfam" id="PF01575">
    <property type="entry name" value="MaoC_dehydratas"/>
    <property type="match status" value="1"/>
</dbReference>
<sequence>MGAQIVTAIPSMASVYAKAVKTLNRKPKNPVLPDTVLVFQGAVADPVKLSEYRKAVGAPMTGVLPSLYVHSLAFPLAMSLMVQDDFPLPLLGMIHLTNQVDVVAPLAEDEVFDIEVHSENLVAHAKGVTCDLVVRIVVDGQDRMLLRSTFLAKGMKLAGEAPQQRTQVPFSAPQRTASWKLDAGTGRRWAAVAGDYNPIHLSALSAKALGMPAAIAHGIYLAARALAGIEPAQGNYSWNIEFKTPVVLPASVDLAFAAQAEGFTVNAWHARKGKPHFELELVRTES</sequence>
<dbReference type="Proteomes" id="UP000235739">
    <property type="component" value="Unassembled WGS sequence"/>
</dbReference>
<evidence type="ECO:0000313" key="3">
    <source>
        <dbReference type="EMBL" id="PMQ20977.1"/>
    </source>
</evidence>
<comment type="caution">
    <text evidence="3">The sequence shown here is derived from an EMBL/GenBank/DDBJ whole genome shotgun (WGS) entry which is preliminary data.</text>
</comment>
<dbReference type="OMA" id="YPHVLGF"/>
<dbReference type="SUPFAM" id="SSF54637">
    <property type="entry name" value="Thioesterase/thiol ester dehydrase-isomerase"/>
    <property type="match status" value="1"/>
</dbReference>
<dbReference type="InterPro" id="IPR003965">
    <property type="entry name" value="Fatty_acid_synthase"/>
</dbReference>
<dbReference type="GeneID" id="303185210"/>
<comment type="similarity">
    <text evidence="1">Belongs to the enoyl-CoA hydratase/isomerase family.</text>
</comment>
<gene>
    <name evidence="3" type="ORF">CIK84_05165</name>
</gene>
<dbReference type="GO" id="GO:0004312">
    <property type="term" value="F:fatty acid synthase activity"/>
    <property type="evidence" value="ECO:0007669"/>
    <property type="project" value="InterPro"/>
</dbReference>
<reference evidence="3 4" key="1">
    <citation type="journal article" date="2017" name="Elife">
        <title>Extensive horizontal gene transfer in cheese-associated bacteria.</title>
        <authorList>
            <person name="Bonham K.S."/>
            <person name="Wolfe B.E."/>
            <person name="Dutton R.J."/>
        </authorList>
    </citation>
    <scope>NUCLEOTIDE SEQUENCE [LARGE SCALE GENOMIC DNA]</scope>
    <source>
        <strain evidence="3 4">JB182</strain>
    </source>
</reference>
<protein>
    <recommendedName>
        <fullName evidence="2">MaoC-like domain-containing protein</fullName>
    </recommendedName>
</protein>
<name>A0A2N7S4G3_9MICC</name>
<dbReference type="EMBL" id="PNQX01000001">
    <property type="protein sequence ID" value="PMQ20977.1"/>
    <property type="molecule type" value="Genomic_DNA"/>
</dbReference>
<organism evidence="3 4">
    <name type="scientific">Glutamicibacter arilaitensis</name>
    <dbReference type="NCBI Taxonomy" id="256701"/>
    <lineage>
        <taxon>Bacteria</taxon>
        <taxon>Bacillati</taxon>
        <taxon>Actinomycetota</taxon>
        <taxon>Actinomycetes</taxon>
        <taxon>Micrococcales</taxon>
        <taxon>Micrococcaceae</taxon>
        <taxon>Glutamicibacter</taxon>
    </lineage>
</organism>
<evidence type="ECO:0000259" key="2">
    <source>
        <dbReference type="Pfam" id="PF01575"/>
    </source>
</evidence>
<dbReference type="GO" id="GO:0006633">
    <property type="term" value="P:fatty acid biosynthetic process"/>
    <property type="evidence" value="ECO:0007669"/>
    <property type="project" value="InterPro"/>
</dbReference>